<gene>
    <name evidence="4" type="ORF">M408DRAFT_332521</name>
    <name evidence="3" type="ORF">M408DRAFT_334101</name>
</gene>
<protein>
    <recommendedName>
        <fullName evidence="2">Sm domain-containing protein</fullName>
    </recommendedName>
</protein>
<organism evidence="3 5">
    <name type="scientific">Serendipita vermifera MAFF 305830</name>
    <dbReference type="NCBI Taxonomy" id="933852"/>
    <lineage>
        <taxon>Eukaryota</taxon>
        <taxon>Fungi</taxon>
        <taxon>Dikarya</taxon>
        <taxon>Basidiomycota</taxon>
        <taxon>Agaricomycotina</taxon>
        <taxon>Agaricomycetes</taxon>
        <taxon>Sebacinales</taxon>
        <taxon>Serendipitaceae</taxon>
        <taxon>Serendipita</taxon>
    </lineage>
</organism>
<reference evidence="3 5" key="1">
    <citation type="submission" date="2014-04" db="EMBL/GenBank/DDBJ databases">
        <authorList>
            <consortium name="DOE Joint Genome Institute"/>
            <person name="Kuo A."/>
            <person name="Zuccaro A."/>
            <person name="Kohler A."/>
            <person name="Nagy L.G."/>
            <person name="Floudas D."/>
            <person name="Copeland A."/>
            <person name="Barry K.W."/>
            <person name="Cichocki N."/>
            <person name="Veneault-Fourrey C."/>
            <person name="LaButti K."/>
            <person name="Lindquist E.A."/>
            <person name="Lipzen A."/>
            <person name="Lundell T."/>
            <person name="Morin E."/>
            <person name="Murat C."/>
            <person name="Sun H."/>
            <person name="Tunlid A."/>
            <person name="Henrissat B."/>
            <person name="Grigoriev I.V."/>
            <person name="Hibbett D.S."/>
            <person name="Martin F."/>
            <person name="Nordberg H.P."/>
            <person name="Cantor M.N."/>
            <person name="Hua S.X."/>
        </authorList>
    </citation>
    <scope>NUCLEOTIDE SEQUENCE [LARGE SCALE GENOMIC DNA]</scope>
    <source>
        <strain evidence="3 5">MAFF 305830</strain>
    </source>
</reference>
<evidence type="ECO:0000256" key="1">
    <source>
        <dbReference type="SAM" id="MobiDB-lite"/>
    </source>
</evidence>
<keyword evidence="5" id="KW-1185">Reference proteome</keyword>
<sequence length="103" mass="11926">MYKSNQNSQFRPYQVRRRTFAPREPKEKKYVPPLFEYLDKTVFIQLKTGGGKISGIFEGFDSFQNIILGQATDESQVGVKNEMIGRVVRFVPESFKLVSFLEP</sequence>
<feature type="domain" description="Sm" evidence="2">
    <location>
        <begin position="32"/>
        <end position="93"/>
    </location>
</feature>
<accession>A0A0C3ALM3</accession>
<evidence type="ECO:0000259" key="2">
    <source>
        <dbReference type="SMART" id="SM00651"/>
    </source>
</evidence>
<dbReference type="InterPro" id="IPR001163">
    <property type="entry name" value="Sm_dom_euk/arc"/>
</dbReference>
<reference evidence="5" key="2">
    <citation type="submission" date="2015-01" db="EMBL/GenBank/DDBJ databases">
        <title>Evolutionary Origins and Diversification of the Mycorrhizal Mutualists.</title>
        <authorList>
            <consortium name="DOE Joint Genome Institute"/>
            <consortium name="Mycorrhizal Genomics Consortium"/>
            <person name="Kohler A."/>
            <person name="Kuo A."/>
            <person name="Nagy L.G."/>
            <person name="Floudas D."/>
            <person name="Copeland A."/>
            <person name="Barry K.W."/>
            <person name="Cichocki N."/>
            <person name="Veneault-Fourrey C."/>
            <person name="LaButti K."/>
            <person name="Lindquist E.A."/>
            <person name="Lipzen A."/>
            <person name="Lundell T."/>
            <person name="Morin E."/>
            <person name="Murat C."/>
            <person name="Riley R."/>
            <person name="Ohm R."/>
            <person name="Sun H."/>
            <person name="Tunlid A."/>
            <person name="Henrissat B."/>
            <person name="Grigoriev I.V."/>
            <person name="Hibbett D.S."/>
            <person name="Martin F."/>
        </authorList>
    </citation>
    <scope>NUCLEOTIDE SEQUENCE [LARGE SCALE GENOMIC DNA]</scope>
    <source>
        <strain evidence="4 5">MAFF 305830</strain>
    </source>
</reference>
<proteinExistence type="predicted"/>
<dbReference type="AlphaFoldDB" id="A0A0C3ALM3"/>
<dbReference type="GO" id="GO:0032991">
    <property type="term" value="C:protein-containing complex"/>
    <property type="evidence" value="ECO:0007669"/>
    <property type="project" value="UniProtKB-ARBA"/>
</dbReference>
<dbReference type="Gene3D" id="2.30.30.100">
    <property type="match status" value="1"/>
</dbReference>
<reference evidence="3" key="3">
    <citation type="submission" date="2015-02" db="EMBL/GenBank/DDBJ databases">
        <title>Evolutionary Origins and Diversification of the Mycorrhizal Mutualists.</title>
        <authorList>
            <consortium name="DOE Joint Genome Institute"/>
            <consortium name="Mycorrhizal Genomics Consortium"/>
            <person name="Kohler A."/>
            <person name="Kuo A."/>
            <person name="Nagy L.G."/>
            <person name="Floudas D."/>
            <person name="Copeland A."/>
            <person name="Barry K.W."/>
            <person name="Cichocki N."/>
            <person name="Veneault-Fourrey C."/>
            <person name="LaButti K."/>
            <person name="Lindquist E.A."/>
            <person name="Lipzen A."/>
            <person name="Lundell T."/>
            <person name="Morin E."/>
            <person name="Murat C."/>
            <person name="Riley R."/>
            <person name="Ohm R."/>
            <person name="Sun H."/>
            <person name="Tunlid A."/>
            <person name="Henrissat B."/>
            <person name="Grigoriev I.V."/>
            <person name="Hibbett D.S."/>
            <person name="Martin F."/>
        </authorList>
    </citation>
    <scope>NUCLEOTIDE SEQUENCE</scope>
    <source>
        <strain evidence="3">MAFF 305830</strain>
    </source>
</reference>
<dbReference type="InterPro" id="IPR010920">
    <property type="entry name" value="LSM_dom_sf"/>
</dbReference>
<dbReference type="Pfam" id="PF01423">
    <property type="entry name" value="LSM"/>
    <property type="match status" value="1"/>
</dbReference>
<evidence type="ECO:0000313" key="4">
    <source>
        <dbReference type="EMBL" id="KIM23040.1"/>
    </source>
</evidence>
<dbReference type="SUPFAM" id="SSF50182">
    <property type="entry name" value="Sm-like ribonucleoproteins"/>
    <property type="match status" value="1"/>
</dbReference>
<dbReference type="HOGENOM" id="CLU_2265377_0_0_1"/>
<feature type="compositionally biased region" description="Polar residues" evidence="1">
    <location>
        <begin position="1"/>
        <end position="11"/>
    </location>
</feature>
<dbReference type="EMBL" id="KN824466">
    <property type="protein sequence ID" value="KIM20161.1"/>
    <property type="molecule type" value="Genomic_DNA"/>
</dbReference>
<dbReference type="Proteomes" id="UP000054097">
    <property type="component" value="Unassembled WGS sequence"/>
</dbReference>
<feature type="region of interest" description="Disordered" evidence="1">
    <location>
        <begin position="1"/>
        <end position="21"/>
    </location>
</feature>
<name>A0A0C3ALM3_SERVB</name>
<evidence type="ECO:0000313" key="5">
    <source>
        <dbReference type="Proteomes" id="UP000054097"/>
    </source>
</evidence>
<dbReference type="EMBL" id="KN824343">
    <property type="protein sequence ID" value="KIM23040.1"/>
    <property type="molecule type" value="Genomic_DNA"/>
</dbReference>
<dbReference type="OrthoDB" id="2146at2759"/>
<dbReference type="SMART" id="SM00651">
    <property type="entry name" value="Sm"/>
    <property type="match status" value="1"/>
</dbReference>
<evidence type="ECO:0000313" key="3">
    <source>
        <dbReference type="EMBL" id="KIM20161.1"/>
    </source>
</evidence>